<dbReference type="Gene3D" id="1.10.510.10">
    <property type="entry name" value="Transferase(Phosphotransferase) domain 1"/>
    <property type="match status" value="1"/>
</dbReference>
<evidence type="ECO:0000256" key="5">
    <source>
        <dbReference type="ARBA" id="ARBA00022679"/>
    </source>
</evidence>
<dbReference type="InterPro" id="IPR011009">
    <property type="entry name" value="Kinase-like_dom_sf"/>
</dbReference>
<keyword evidence="5" id="KW-0808">Transferase</keyword>
<evidence type="ECO:0000256" key="7">
    <source>
        <dbReference type="ARBA" id="ARBA00022729"/>
    </source>
</evidence>
<sequence>MSRAAHATTPPATSPASSSRARTSPVPLPDEFFNLTSLRVIDLTRNYLNGTIPVPWASLPLTKLSLLGNRISGKIPKELGHITTLQELVLEDNMLEGTIPTSLGNLVNLEKLHLSGNYFTGELPELLANLKNLIDLRIDGNPISGKIPPFMGNWKKLNILHMQGTSMEGPFPSNFSALEALTDLMVSPLERGDGQFPPLWNMKNLKRLVLRNISLSGELPDYIGNMKKLKTLDLSFNNLTGKIPDNFSSLKKPLKFLFLTNNRLTGKIPNWILESDNRYYDLSYNSFDDASAPEECYRGYFEDSKLSTGAILGIVAAACVLIALISIFIWFCLRRKIAENNELQGLELQTGYFTLRQIKAATSNFDPANKIGEGGFGPVYKEFLPDGSVIAVKQLSSKSKQGNREFINEIGMISALHHPNLVKLFGCCIEGNQLLLVYEYMENNSLASALFGPERDRLKLDWQTRRRNLPLCIARALVYLHEESRLKIVHRDIKATNVLLDKDRNAKISDFWFG</sequence>
<keyword evidence="6 18" id="KW-0812">Transmembrane</keyword>
<evidence type="ECO:0000256" key="10">
    <source>
        <dbReference type="ARBA" id="ARBA00022777"/>
    </source>
</evidence>
<proteinExistence type="predicted"/>
<dbReference type="InterPro" id="IPR032675">
    <property type="entry name" value="LRR_dom_sf"/>
</dbReference>
<keyword evidence="9" id="KW-0547">Nucleotide-binding</keyword>
<dbReference type="PANTHER" id="PTHR48006">
    <property type="entry name" value="LEUCINE-RICH REPEAT-CONTAINING PROTEIN DDB_G0281931-RELATED"/>
    <property type="match status" value="1"/>
</dbReference>
<evidence type="ECO:0000256" key="16">
    <source>
        <dbReference type="ARBA" id="ARBA00048679"/>
    </source>
</evidence>
<dbReference type="EC" id="2.7.11.1" evidence="2"/>
<gene>
    <name evidence="20" type="ORF">J5N97_004639</name>
</gene>
<reference evidence="20" key="1">
    <citation type="submission" date="2021-03" db="EMBL/GenBank/DDBJ databases">
        <authorList>
            <person name="Li Z."/>
            <person name="Yang C."/>
        </authorList>
    </citation>
    <scope>NUCLEOTIDE SEQUENCE</scope>
    <source>
        <strain evidence="20">Dzin_1.0</strain>
        <tissue evidence="20">Leaf</tissue>
    </source>
</reference>
<dbReference type="InterPro" id="IPR008271">
    <property type="entry name" value="Ser/Thr_kinase_AS"/>
</dbReference>
<dbReference type="Pfam" id="PF00560">
    <property type="entry name" value="LRR_1"/>
    <property type="match status" value="5"/>
</dbReference>
<evidence type="ECO:0000313" key="20">
    <source>
        <dbReference type="EMBL" id="KAJ0986283.1"/>
    </source>
</evidence>
<dbReference type="SMART" id="SM00220">
    <property type="entry name" value="S_TKc"/>
    <property type="match status" value="1"/>
</dbReference>
<comment type="catalytic activity">
    <reaction evidence="16">
        <text>L-seryl-[protein] + ATP = O-phospho-L-seryl-[protein] + ADP + H(+)</text>
        <dbReference type="Rhea" id="RHEA:17989"/>
        <dbReference type="Rhea" id="RHEA-COMP:9863"/>
        <dbReference type="Rhea" id="RHEA-COMP:11604"/>
        <dbReference type="ChEBI" id="CHEBI:15378"/>
        <dbReference type="ChEBI" id="CHEBI:29999"/>
        <dbReference type="ChEBI" id="CHEBI:30616"/>
        <dbReference type="ChEBI" id="CHEBI:83421"/>
        <dbReference type="ChEBI" id="CHEBI:456216"/>
        <dbReference type="EC" id="2.7.11.1"/>
    </reaction>
</comment>
<feature type="region of interest" description="Disordered" evidence="17">
    <location>
        <begin position="1"/>
        <end position="25"/>
    </location>
</feature>
<reference evidence="20" key="2">
    <citation type="journal article" date="2022" name="Hortic Res">
        <title>The genome of Dioscorea zingiberensis sheds light on the biosynthesis, origin and evolution of the medicinally important diosgenin saponins.</title>
        <authorList>
            <person name="Li Y."/>
            <person name="Tan C."/>
            <person name="Li Z."/>
            <person name="Guo J."/>
            <person name="Li S."/>
            <person name="Chen X."/>
            <person name="Wang C."/>
            <person name="Dai X."/>
            <person name="Yang H."/>
            <person name="Song W."/>
            <person name="Hou L."/>
            <person name="Xu J."/>
            <person name="Tong Z."/>
            <person name="Xu A."/>
            <person name="Yuan X."/>
            <person name="Wang W."/>
            <person name="Yang Q."/>
            <person name="Chen L."/>
            <person name="Sun Z."/>
            <person name="Wang K."/>
            <person name="Pan B."/>
            <person name="Chen J."/>
            <person name="Bao Y."/>
            <person name="Liu F."/>
            <person name="Qi X."/>
            <person name="Gang D.R."/>
            <person name="Wen J."/>
            <person name="Li J."/>
        </authorList>
    </citation>
    <scope>NUCLEOTIDE SEQUENCE</scope>
    <source>
        <strain evidence="20">Dzin_1.0</strain>
    </source>
</reference>
<accession>A0A9D5HRH1</accession>
<comment type="subcellular location">
    <subcellularLocation>
        <location evidence="1">Membrane</location>
    </subcellularLocation>
</comment>
<evidence type="ECO:0000256" key="11">
    <source>
        <dbReference type="ARBA" id="ARBA00022840"/>
    </source>
</evidence>
<dbReference type="Pfam" id="PF00069">
    <property type="entry name" value="Pkinase"/>
    <property type="match status" value="1"/>
</dbReference>
<evidence type="ECO:0000256" key="17">
    <source>
        <dbReference type="SAM" id="MobiDB-lite"/>
    </source>
</evidence>
<evidence type="ECO:0000256" key="2">
    <source>
        <dbReference type="ARBA" id="ARBA00012513"/>
    </source>
</evidence>
<dbReference type="AlphaFoldDB" id="A0A9D5HRH1"/>
<feature type="domain" description="Protein kinase" evidence="19">
    <location>
        <begin position="365"/>
        <end position="514"/>
    </location>
</feature>
<dbReference type="Gene3D" id="3.80.10.10">
    <property type="entry name" value="Ribonuclease Inhibitor"/>
    <property type="match status" value="2"/>
</dbReference>
<dbReference type="InterPro" id="IPR000719">
    <property type="entry name" value="Prot_kinase_dom"/>
</dbReference>
<evidence type="ECO:0000256" key="6">
    <source>
        <dbReference type="ARBA" id="ARBA00022692"/>
    </source>
</evidence>
<evidence type="ECO:0000313" key="21">
    <source>
        <dbReference type="Proteomes" id="UP001085076"/>
    </source>
</evidence>
<dbReference type="FunFam" id="1.10.510.10:FF:001023">
    <property type="entry name" value="Os07g0541700 protein"/>
    <property type="match status" value="1"/>
</dbReference>
<keyword evidence="12 18" id="KW-1133">Transmembrane helix</keyword>
<evidence type="ECO:0000256" key="4">
    <source>
        <dbReference type="ARBA" id="ARBA00022614"/>
    </source>
</evidence>
<dbReference type="FunFam" id="3.80.10.10:FF:000041">
    <property type="entry name" value="LRR receptor-like serine/threonine-protein kinase ERECTA"/>
    <property type="match status" value="2"/>
</dbReference>
<dbReference type="GO" id="GO:0016020">
    <property type="term" value="C:membrane"/>
    <property type="evidence" value="ECO:0007669"/>
    <property type="project" value="UniProtKB-SubCell"/>
</dbReference>
<dbReference type="SUPFAM" id="SSF52058">
    <property type="entry name" value="L domain-like"/>
    <property type="match status" value="1"/>
</dbReference>
<dbReference type="PROSITE" id="PS50011">
    <property type="entry name" value="PROTEIN_KINASE_DOM"/>
    <property type="match status" value="1"/>
</dbReference>
<dbReference type="EMBL" id="JAGGNH010000001">
    <property type="protein sequence ID" value="KAJ0986283.1"/>
    <property type="molecule type" value="Genomic_DNA"/>
</dbReference>
<keyword evidence="10" id="KW-0418">Kinase</keyword>
<comment type="caution">
    <text evidence="20">The sequence shown here is derived from an EMBL/GenBank/DDBJ whole genome shotgun (WGS) entry which is preliminary data.</text>
</comment>
<keyword evidence="7" id="KW-0732">Signal</keyword>
<dbReference type="InterPro" id="IPR001611">
    <property type="entry name" value="Leu-rich_rpt"/>
</dbReference>
<evidence type="ECO:0000256" key="3">
    <source>
        <dbReference type="ARBA" id="ARBA00022527"/>
    </source>
</evidence>
<dbReference type="Pfam" id="PF13855">
    <property type="entry name" value="LRR_8"/>
    <property type="match status" value="1"/>
</dbReference>
<dbReference type="FunFam" id="3.30.200.20:FF:000217">
    <property type="entry name" value="probable LRR receptor-like serine/threonine-protein kinase At1g53430"/>
    <property type="match status" value="1"/>
</dbReference>
<keyword evidence="13 18" id="KW-0472">Membrane</keyword>
<evidence type="ECO:0000256" key="1">
    <source>
        <dbReference type="ARBA" id="ARBA00004370"/>
    </source>
</evidence>
<dbReference type="OrthoDB" id="4062651at2759"/>
<dbReference type="PROSITE" id="PS51450">
    <property type="entry name" value="LRR"/>
    <property type="match status" value="1"/>
</dbReference>
<evidence type="ECO:0000256" key="15">
    <source>
        <dbReference type="ARBA" id="ARBA00047899"/>
    </source>
</evidence>
<evidence type="ECO:0000256" key="12">
    <source>
        <dbReference type="ARBA" id="ARBA00022989"/>
    </source>
</evidence>
<dbReference type="SUPFAM" id="SSF56112">
    <property type="entry name" value="Protein kinase-like (PK-like)"/>
    <property type="match status" value="1"/>
</dbReference>
<keyword evidence="14" id="KW-0325">Glycoprotein</keyword>
<comment type="catalytic activity">
    <reaction evidence="15">
        <text>L-threonyl-[protein] + ATP = O-phospho-L-threonyl-[protein] + ADP + H(+)</text>
        <dbReference type="Rhea" id="RHEA:46608"/>
        <dbReference type="Rhea" id="RHEA-COMP:11060"/>
        <dbReference type="Rhea" id="RHEA-COMP:11605"/>
        <dbReference type="ChEBI" id="CHEBI:15378"/>
        <dbReference type="ChEBI" id="CHEBI:30013"/>
        <dbReference type="ChEBI" id="CHEBI:30616"/>
        <dbReference type="ChEBI" id="CHEBI:61977"/>
        <dbReference type="ChEBI" id="CHEBI:456216"/>
        <dbReference type="EC" id="2.7.11.1"/>
    </reaction>
</comment>
<evidence type="ECO:0000256" key="9">
    <source>
        <dbReference type="ARBA" id="ARBA00022741"/>
    </source>
</evidence>
<dbReference type="Proteomes" id="UP001085076">
    <property type="component" value="Miscellaneous, Linkage group lg01"/>
</dbReference>
<evidence type="ECO:0000256" key="13">
    <source>
        <dbReference type="ARBA" id="ARBA00023136"/>
    </source>
</evidence>
<keyword evidence="3" id="KW-0723">Serine/threonine-protein kinase</keyword>
<feature type="transmembrane region" description="Helical" evidence="18">
    <location>
        <begin position="310"/>
        <end position="333"/>
    </location>
</feature>
<evidence type="ECO:0000256" key="14">
    <source>
        <dbReference type="ARBA" id="ARBA00023180"/>
    </source>
</evidence>
<evidence type="ECO:0000256" key="8">
    <source>
        <dbReference type="ARBA" id="ARBA00022737"/>
    </source>
</evidence>
<evidence type="ECO:0000259" key="19">
    <source>
        <dbReference type="PROSITE" id="PS50011"/>
    </source>
</evidence>
<protein>
    <recommendedName>
        <fullName evidence="2">non-specific serine/threonine protein kinase</fullName>
        <ecNumber evidence="2">2.7.11.1</ecNumber>
    </recommendedName>
</protein>
<dbReference type="GO" id="GO:0005524">
    <property type="term" value="F:ATP binding"/>
    <property type="evidence" value="ECO:0007669"/>
    <property type="project" value="UniProtKB-KW"/>
</dbReference>
<name>A0A9D5HRH1_9LILI</name>
<keyword evidence="4" id="KW-0433">Leucine-rich repeat</keyword>
<organism evidence="20 21">
    <name type="scientific">Dioscorea zingiberensis</name>
    <dbReference type="NCBI Taxonomy" id="325984"/>
    <lineage>
        <taxon>Eukaryota</taxon>
        <taxon>Viridiplantae</taxon>
        <taxon>Streptophyta</taxon>
        <taxon>Embryophyta</taxon>
        <taxon>Tracheophyta</taxon>
        <taxon>Spermatophyta</taxon>
        <taxon>Magnoliopsida</taxon>
        <taxon>Liliopsida</taxon>
        <taxon>Dioscoreales</taxon>
        <taxon>Dioscoreaceae</taxon>
        <taxon>Dioscorea</taxon>
    </lineage>
</organism>
<dbReference type="Gene3D" id="3.30.200.20">
    <property type="entry name" value="Phosphorylase Kinase, domain 1"/>
    <property type="match status" value="1"/>
</dbReference>
<evidence type="ECO:0000256" key="18">
    <source>
        <dbReference type="SAM" id="Phobius"/>
    </source>
</evidence>
<keyword evidence="11" id="KW-0067">ATP-binding</keyword>
<dbReference type="GO" id="GO:0004674">
    <property type="term" value="F:protein serine/threonine kinase activity"/>
    <property type="evidence" value="ECO:0007669"/>
    <property type="project" value="UniProtKB-KW"/>
</dbReference>
<keyword evidence="21" id="KW-1185">Reference proteome</keyword>
<dbReference type="PROSITE" id="PS00108">
    <property type="entry name" value="PROTEIN_KINASE_ST"/>
    <property type="match status" value="1"/>
</dbReference>
<dbReference type="InterPro" id="IPR051824">
    <property type="entry name" value="LRR_Rcpt-Like_S/T_Kinase"/>
</dbReference>
<dbReference type="PANTHER" id="PTHR48006:SF60">
    <property type="entry name" value="PROTEIN KINASE DOMAIN-CONTAINING PROTEIN"/>
    <property type="match status" value="1"/>
</dbReference>
<keyword evidence="8" id="KW-0677">Repeat</keyword>